<keyword evidence="2" id="KW-1185">Reference proteome</keyword>
<dbReference type="RefSeq" id="WP_285967966.1">
    <property type="nucleotide sequence ID" value="NZ_CP127294.1"/>
</dbReference>
<proteinExistence type="predicted"/>
<dbReference type="KEGG" id="acab:QRX50_38395"/>
<evidence type="ECO:0000313" key="1">
    <source>
        <dbReference type="EMBL" id="WIX77225.1"/>
    </source>
</evidence>
<name>A0A9Y2IB88_9PSEU</name>
<dbReference type="EMBL" id="CP127294">
    <property type="protein sequence ID" value="WIX77225.1"/>
    <property type="molecule type" value="Genomic_DNA"/>
</dbReference>
<gene>
    <name evidence="1" type="ORF">QRX50_38395</name>
</gene>
<dbReference type="SUPFAM" id="SSF55729">
    <property type="entry name" value="Acyl-CoA N-acyltransferases (Nat)"/>
    <property type="match status" value="1"/>
</dbReference>
<evidence type="ECO:0000313" key="2">
    <source>
        <dbReference type="Proteomes" id="UP001236014"/>
    </source>
</evidence>
<dbReference type="Proteomes" id="UP001236014">
    <property type="component" value="Chromosome"/>
</dbReference>
<organism evidence="1 2">
    <name type="scientific">Amycolatopsis carbonis</name>
    <dbReference type="NCBI Taxonomy" id="715471"/>
    <lineage>
        <taxon>Bacteria</taxon>
        <taxon>Bacillati</taxon>
        <taxon>Actinomycetota</taxon>
        <taxon>Actinomycetes</taxon>
        <taxon>Pseudonocardiales</taxon>
        <taxon>Pseudonocardiaceae</taxon>
        <taxon>Amycolatopsis</taxon>
    </lineage>
</organism>
<dbReference type="AlphaFoldDB" id="A0A9Y2IB88"/>
<sequence>MEIRATTEQDFDVFVATVHTAFARFPEAPAEGGGGLWWSALEMDRGVLALADGRPVGTAAA</sequence>
<accession>A0A9Y2IB88</accession>
<dbReference type="InterPro" id="IPR016181">
    <property type="entry name" value="Acyl_CoA_acyltransferase"/>
</dbReference>
<protein>
    <submittedName>
        <fullName evidence="1">Uncharacterized protein</fullName>
    </submittedName>
</protein>
<reference evidence="1 2" key="1">
    <citation type="submission" date="2023-06" db="EMBL/GenBank/DDBJ databases">
        <authorList>
            <person name="Oyuntsetseg B."/>
            <person name="Kim S.B."/>
        </authorList>
    </citation>
    <scope>NUCLEOTIDE SEQUENCE [LARGE SCALE GENOMIC DNA]</scope>
    <source>
        <strain evidence="1 2">2-15</strain>
    </source>
</reference>